<keyword evidence="3" id="KW-1185">Reference proteome</keyword>
<evidence type="ECO:0000256" key="1">
    <source>
        <dbReference type="SAM" id="MobiDB-lite"/>
    </source>
</evidence>
<reference evidence="2 3" key="1">
    <citation type="journal article" date="2015" name="Genome Biol.">
        <title>Comparative genomics of Steinernema reveals deeply conserved gene regulatory networks.</title>
        <authorList>
            <person name="Dillman A.R."/>
            <person name="Macchietto M."/>
            <person name="Porter C.F."/>
            <person name="Rogers A."/>
            <person name="Williams B."/>
            <person name="Antoshechkin I."/>
            <person name="Lee M.M."/>
            <person name="Goodwin Z."/>
            <person name="Lu X."/>
            <person name="Lewis E.E."/>
            <person name="Goodrich-Blair H."/>
            <person name="Stock S.P."/>
            <person name="Adams B.J."/>
            <person name="Sternberg P.W."/>
            <person name="Mortazavi A."/>
        </authorList>
    </citation>
    <scope>NUCLEOTIDE SEQUENCE [LARGE SCALE GENOMIC DNA]</scope>
    <source>
        <strain evidence="2 3">ALL</strain>
    </source>
</reference>
<dbReference type="Proteomes" id="UP000298663">
    <property type="component" value="Unassembled WGS sequence"/>
</dbReference>
<feature type="region of interest" description="Disordered" evidence="1">
    <location>
        <begin position="1"/>
        <end position="75"/>
    </location>
</feature>
<dbReference type="EMBL" id="AZBU02000008">
    <property type="protein sequence ID" value="TKR67229.1"/>
    <property type="molecule type" value="Genomic_DNA"/>
</dbReference>
<accession>A0A4U5MDK4</accession>
<sequence length="75" mass="8233">MRARSPVEYLLSRSDRLHHQPPPQITALASRKRTFGCKTGGEGQKEARRRRKKDSAAGRGDRGRSQGGSCTAGKL</sequence>
<feature type="compositionally biased region" description="Basic and acidic residues" evidence="1">
    <location>
        <begin position="54"/>
        <end position="64"/>
    </location>
</feature>
<name>A0A4U5MDK4_STECR</name>
<gene>
    <name evidence="2" type="ORF">L596_023414</name>
</gene>
<evidence type="ECO:0000313" key="3">
    <source>
        <dbReference type="Proteomes" id="UP000298663"/>
    </source>
</evidence>
<comment type="caution">
    <text evidence="2">The sequence shown here is derived from an EMBL/GenBank/DDBJ whole genome shotgun (WGS) entry which is preliminary data.</text>
</comment>
<reference evidence="2 3" key="2">
    <citation type="journal article" date="2019" name="G3 (Bethesda)">
        <title>Hybrid Assembly of the Genome of the Entomopathogenic Nematode Steinernema carpocapsae Identifies the X-Chromosome.</title>
        <authorList>
            <person name="Serra L."/>
            <person name="Macchietto M."/>
            <person name="Macias-Munoz A."/>
            <person name="McGill C.J."/>
            <person name="Rodriguez I.M."/>
            <person name="Rodriguez B."/>
            <person name="Murad R."/>
            <person name="Mortazavi A."/>
        </authorList>
    </citation>
    <scope>NUCLEOTIDE SEQUENCE [LARGE SCALE GENOMIC DNA]</scope>
    <source>
        <strain evidence="2 3">ALL</strain>
    </source>
</reference>
<protein>
    <submittedName>
        <fullName evidence="2">Uncharacterized protein</fullName>
    </submittedName>
</protein>
<evidence type="ECO:0000313" key="2">
    <source>
        <dbReference type="EMBL" id="TKR67229.1"/>
    </source>
</evidence>
<proteinExistence type="predicted"/>
<dbReference type="AlphaFoldDB" id="A0A4U5MDK4"/>
<organism evidence="2 3">
    <name type="scientific">Steinernema carpocapsae</name>
    <name type="common">Entomopathogenic nematode</name>
    <dbReference type="NCBI Taxonomy" id="34508"/>
    <lineage>
        <taxon>Eukaryota</taxon>
        <taxon>Metazoa</taxon>
        <taxon>Ecdysozoa</taxon>
        <taxon>Nematoda</taxon>
        <taxon>Chromadorea</taxon>
        <taxon>Rhabditida</taxon>
        <taxon>Tylenchina</taxon>
        <taxon>Panagrolaimomorpha</taxon>
        <taxon>Strongyloidoidea</taxon>
        <taxon>Steinernematidae</taxon>
        <taxon>Steinernema</taxon>
    </lineage>
</organism>